<dbReference type="EMBL" id="QNUL01000005">
    <property type="protein sequence ID" value="REA62350.1"/>
    <property type="molecule type" value="Genomic_DNA"/>
</dbReference>
<dbReference type="InterPro" id="IPR004843">
    <property type="entry name" value="Calcineurin-like_PHP"/>
</dbReference>
<dbReference type="InterPro" id="IPR051918">
    <property type="entry name" value="STPP_CPPED1"/>
</dbReference>
<dbReference type="Pfam" id="PF00149">
    <property type="entry name" value="Metallophos"/>
    <property type="match status" value="1"/>
</dbReference>
<dbReference type="PANTHER" id="PTHR43143:SF1">
    <property type="entry name" value="SERINE_THREONINE-PROTEIN PHOSPHATASE CPPED1"/>
    <property type="match status" value="1"/>
</dbReference>
<dbReference type="AlphaFoldDB" id="A0A3D8YCX8"/>
<name>A0A3D8YCX8_9BACT</name>
<keyword evidence="3" id="KW-1185">Reference proteome</keyword>
<dbReference type="RefSeq" id="WP_115830358.1">
    <property type="nucleotide sequence ID" value="NZ_QNUL01000005.1"/>
</dbReference>
<organism evidence="2 3">
    <name type="scientific">Dyadobacter luteus</name>
    <dbReference type="NCBI Taxonomy" id="2259619"/>
    <lineage>
        <taxon>Bacteria</taxon>
        <taxon>Pseudomonadati</taxon>
        <taxon>Bacteroidota</taxon>
        <taxon>Cytophagia</taxon>
        <taxon>Cytophagales</taxon>
        <taxon>Spirosomataceae</taxon>
        <taxon>Dyadobacter</taxon>
    </lineage>
</organism>
<dbReference type="OrthoDB" id="9816081at2"/>
<feature type="domain" description="Calcineurin-like phosphoesterase" evidence="1">
    <location>
        <begin position="35"/>
        <end position="211"/>
    </location>
</feature>
<evidence type="ECO:0000313" key="2">
    <source>
        <dbReference type="EMBL" id="REA62350.1"/>
    </source>
</evidence>
<dbReference type="GO" id="GO:0016787">
    <property type="term" value="F:hydrolase activity"/>
    <property type="evidence" value="ECO:0007669"/>
    <property type="project" value="InterPro"/>
</dbReference>
<proteinExistence type="predicted"/>
<dbReference type="PANTHER" id="PTHR43143">
    <property type="entry name" value="METALLOPHOSPHOESTERASE, CALCINEURIN SUPERFAMILY"/>
    <property type="match status" value="1"/>
</dbReference>
<sequence>MTLQRRSFLKLLPVIPAITSVPVSETSNNAAKIAMRFIVASDGHYGQPGTEFKAMHTDMVRWINREKMQKGVDFLMLNGDLIHDDPTLLYDLKTTLSSLRVPYFVGRGNHDRVGIDVWESTWGYKPNHSFGKNDYAFVVGDTSNEKGEYICPDLQWLKEELAKHSSKKGIFVFLHITPEKWTDNGINCKEITDLLDNAPNVKAIFNGHDHDQDGKKQKGKKPYFFDGHFGGNWGTAYKGYRVVEIYEDDTWQTYQYNPTAAPVINSFNGK</sequence>
<dbReference type="InterPro" id="IPR029052">
    <property type="entry name" value="Metallo-depent_PP-like"/>
</dbReference>
<protein>
    <submittedName>
        <fullName evidence="2">Transcriptional regulator</fullName>
    </submittedName>
</protein>
<gene>
    <name evidence="2" type="ORF">DSL64_08785</name>
</gene>
<evidence type="ECO:0000313" key="3">
    <source>
        <dbReference type="Proteomes" id="UP000256373"/>
    </source>
</evidence>
<dbReference type="Gene3D" id="3.60.21.10">
    <property type="match status" value="1"/>
</dbReference>
<reference evidence="2 3" key="1">
    <citation type="submission" date="2018-07" db="EMBL/GenBank/DDBJ databases">
        <title>Dyadobacter roseus sp. nov., isolated from rose rhizosphere soil.</title>
        <authorList>
            <person name="Chen L."/>
        </authorList>
    </citation>
    <scope>NUCLEOTIDE SEQUENCE [LARGE SCALE GENOMIC DNA]</scope>
    <source>
        <strain evidence="2 3">RS19</strain>
    </source>
</reference>
<accession>A0A3D8YCX8</accession>
<dbReference type="Proteomes" id="UP000256373">
    <property type="component" value="Unassembled WGS sequence"/>
</dbReference>
<dbReference type="SUPFAM" id="SSF56300">
    <property type="entry name" value="Metallo-dependent phosphatases"/>
    <property type="match status" value="1"/>
</dbReference>
<evidence type="ECO:0000259" key="1">
    <source>
        <dbReference type="Pfam" id="PF00149"/>
    </source>
</evidence>
<comment type="caution">
    <text evidence="2">The sequence shown here is derived from an EMBL/GenBank/DDBJ whole genome shotgun (WGS) entry which is preliminary data.</text>
</comment>